<dbReference type="InterPro" id="IPR050388">
    <property type="entry name" value="ABC_Ni/Peptide_Import"/>
</dbReference>
<dbReference type="PROSITE" id="PS50893">
    <property type="entry name" value="ABC_TRANSPORTER_2"/>
    <property type="match status" value="1"/>
</dbReference>
<evidence type="ECO:0000256" key="7">
    <source>
        <dbReference type="ARBA" id="ARBA00023136"/>
    </source>
</evidence>
<evidence type="ECO:0000256" key="6">
    <source>
        <dbReference type="ARBA" id="ARBA00022840"/>
    </source>
</evidence>
<dbReference type="InterPro" id="IPR003439">
    <property type="entry name" value="ABC_transporter-like_ATP-bd"/>
</dbReference>
<sequence length="261" mass="28920">MLTIQDLSVRYAGNAALSVDQFQLRLNDGEIGCIVGESGSGKSTVLKAVLGALPEKTSIMGQVDFNGRSLLQQTPAEWLNMRGTTFSMIFQDSNASLNPIRKIGKQYEEYILQHKQLTLTEARQLAEETLIKMQLKDAKGIMDSYPHQLSGGMCQRVGIAMAMTFQPELLLADEPTSALDVVTQEQIVEELLRVRNVFNTSILLVTHHLAMAAYMADQLIVMEKGRIVDQGFVLEVIDHPQSPYTETLLASVPELKGEFYG</sequence>
<dbReference type="InterPro" id="IPR027417">
    <property type="entry name" value="P-loop_NTPase"/>
</dbReference>
<dbReference type="SUPFAM" id="SSF52540">
    <property type="entry name" value="P-loop containing nucleoside triphosphate hydrolases"/>
    <property type="match status" value="1"/>
</dbReference>
<dbReference type="GO" id="GO:0005886">
    <property type="term" value="C:plasma membrane"/>
    <property type="evidence" value="ECO:0007669"/>
    <property type="project" value="UniProtKB-SubCell"/>
</dbReference>
<keyword evidence="4" id="KW-1003">Cell membrane</keyword>
<name>A0A4P5PFK8_9ENTE</name>
<feature type="domain" description="ABC transporter" evidence="8">
    <location>
        <begin position="2"/>
        <end position="249"/>
    </location>
</feature>
<keyword evidence="7" id="KW-0472">Membrane</keyword>
<evidence type="ECO:0000256" key="3">
    <source>
        <dbReference type="ARBA" id="ARBA00022448"/>
    </source>
</evidence>
<protein>
    <submittedName>
        <fullName evidence="9">ABC transporter ATP-binding protein</fullName>
    </submittedName>
</protein>
<evidence type="ECO:0000256" key="4">
    <source>
        <dbReference type="ARBA" id="ARBA00022475"/>
    </source>
</evidence>
<dbReference type="GO" id="GO:0016887">
    <property type="term" value="F:ATP hydrolysis activity"/>
    <property type="evidence" value="ECO:0007669"/>
    <property type="project" value="InterPro"/>
</dbReference>
<keyword evidence="3" id="KW-0813">Transport</keyword>
<dbReference type="PANTHER" id="PTHR43297">
    <property type="entry name" value="OLIGOPEPTIDE TRANSPORT ATP-BINDING PROTEIN APPD"/>
    <property type="match status" value="1"/>
</dbReference>
<comment type="similarity">
    <text evidence="2">Belongs to the ABC transporter superfamily.</text>
</comment>
<dbReference type="Gene3D" id="3.40.50.300">
    <property type="entry name" value="P-loop containing nucleotide triphosphate hydrolases"/>
    <property type="match status" value="1"/>
</dbReference>
<dbReference type="PROSITE" id="PS00211">
    <property type="entry name" value="ABC_TRANSPORTER_1"/>
    <property type="match status" value="1"/>
</dbReference>
<dbReference type="PANTHER" id="PTHR43297:SF2">
    <property type="entry name" value="DIPEPTIDE TRANSPORT ATP-BINDING PROTEIN DPPD"/>
    <property type="match status" value="1"/>
</dbReference>
<comment type="subcellular location">
    <subcellularLocation>
        <location evidence="1">Cell membrane</location>
        <topology evidence="1">Peripheral membrane protein</topology>
    </subcellularLocation>
</comment>
<dbReference type="AlphaFoldDB" id="A0A4P5PFK8"/>
<keyword evidence="5" id="KW-0547">Nucleotide-binding</keyword>
<dbReference type="OrthoDB" id="9806285at2"/>
<dbReference type="RefSeq" id="WP_146623588.1">
    <property type="nucleotide sequence ID" value="NZ_BJCC01000028.1"/>
</dbReference>
<dbReference type="Proteomes" id="UP000290567">
    <property type="component" value="Unassembled WGS sequence"/>
</dbReference>
<keyword evidence="6 9" id="KW-0067">ATP-binding</keyword>
<evidence type="ECO:0000259" key="8">
    <source>
        <dbReference type="PROSITE" id="PS50893"/>
    </source>
</evidence>
<accession>A0A4P5PFK8</accession>
<proteinExistence type="inferred from homology"/>
<evidence type="ECO:0000313" key="10">
    <source>
        <dbReference type="Proteomes" id="UP000290567"/>
    </source>
</evidence>
<dbReference type="Pfam" id="PF00005">
    <property type="entry name" value="ABC_tran"/>
    <property type="match status" value="1"/>
</dbReference>
<dbReference type="GO" id="GO:0005524">
    <property type="term" value="F:ATP binding"/>
    <property type="evidence" value="ECO:0007669"/>
    <property type="project" value="UniProtKB-KW"/>
</dbReference>
<organism evidence="9 10">
    <name type="scientific">Enterococcus florum</name>
    <dbReference type="NCBI Taxonomy" id="2480627"/>
    <lineage>
        <taxon>Bacteria</taxon>
        <taxon>Bacillati</taxon>
        <taxon>Bacillota</taxon>
        <taxon>Bacilli</taxon>
        <taxon>Lactobacillales</taxon>
        <taxon>Enterococcaceae</taxon>
        <taxon>Enterococcus</taxon>
    </lineage>
</organism>
<keyword evidence="10" id="KW-1185">Reference proteome</keyword>
<evidence type="ECO:0000256" key="2">
    <source>
        <dbReference type="ARBA" id="ARBA00005417"/>
    </source>
</evidence>
<dbReference type="CDD" id="cd03257">
    <property type="entry name" value="ABC_NikE_OppD_transporters"/>
    <property type="match status" value="1"/>
</dbReference>
<dbReference type="SMART" id="SM00382">
    <property type="entry name" value="AAA"/>
    <property type="match status" value="1"/>
</dbReference>
<evidence type="ECO:0000313" key="9">
    <source>
        <dbReference type="EMBL" id="GCF95191.1"/>
    </source>
</evidence>
<dbReference type="EMBL" id="BJCC01000028">
    <property type="protein sequence ID" value="GCF95191.1"/>
    <property type="molecule type" value="Genomic_DNA"/>
</dbReference>
<comment type="caution">
    <text evidence="9">The sequence shown here is derived from an EMBL/GenBank/DDBJ whole genome shotgun (WGS) entry which is preliminary data.</text>
</comment>
<dbReference type="InterPro" id="IPR017871">
    <property type="entry name" value="ABC_transporter-like_CS"/>
</dbReference>
<evidence type="ECO:0000256" key="5">
    <source>
        <dbReference type="ARBA" id="ARBA00022741"/>
    </source>
</evidence>
<gene>
    <name evidence="9" type="ORF">NRIC_30820</name>
</gene>
<evidence type="ECO:0000256" key="1">
    <source>
        <dbReference type="ARBA" id="ARBA00004202"/>
    </source>
</evidence>
<dbReference type="InterPro" id="IPR003593">
    <property type="entry name" value="AAA+_ATPase"/>
</dbReference>
<reference evidence="10" key="1">
    <citation type="submission" date="2019-02" db="EMBL/GenBank/DDBJ databases">
        <title>Draft genome sequence of Enterococcus sp. Gos25-1.</title>
        <authorList>
            <person name="Tanaka N."/>
            <person name="Shiwa Y."/>
            <person name="Fujita N."/>
        </authorList>
    </citation>
    <scope>NUCLEOTIDE SEQUENCE [LARGE SCALE GENOMIC DNA]</scope>
    <source>
        <strain evidence="10">Gos25-1</strain>
    </source>
</reference>